<protein>
    <submittedName>
        <fullName evidence="2">DUF1801 domain-containing protein</fullName>
    </submittedName>
</protein>
<dbReference type="InterPro" id="IPR014922">
    <property type="entry name" value="YdhG-like"/>
</dbReference>
<proteinExistence type="predicted"/>
<name>A0ABY5C5S5_9LACO</name>
<dbReference type="EMBL" id="CP097478">
    <property type="protein sequence ID" value="USS92943.1"/>
    <property type="molecule type" value="Genomic_DNA"/>
</dbReference>
<dbReference type="Proteomes" id="UP001057532">
    <property type="component" value="Chromosome"/>
</dbReference>
<dbReference type="RefSeq" id="WP_252779713.1">
    <property type="nucleotide sequence ID" value="NZ_CP097478.1"/>
</dbReference>
<organism evidence="2 3">
    <name type="scientific">Fructilactobacillus ixorae</name>
    <dbReference type="NCBI Taxonomy" id="1750535"/>
    <lineage>
        <taxon>Bacteria</taxon>
        <taxon>Bacillati</taxon>
        <taxon>Bacillota</taxon>
        <taxon>Bacilli</taxon>
        <taxon>Lactobacillales</taxon>
        <taxon>Lactobacillaceae</taxon>
        <taxon>Fructilactobacillus</taxon>
    </lineage>
</organism>
<evidence type="ECO:0000259" key="1">
    <source>
        <dbReference type="Pfam" id="PF08818"/>
    </source>
</evidence>
<dbReference type="SUPFAM" id="SSF159888">
    <property type="entry name" value="YdhG-like"/>
    <property type="match status" value="1"/>
</dbReference>
<feature type="domain" description="YdhG-like" evidence="1">
    <location>
        <begin position="17"/>
        <end position="110"/>
    </location>
</feature>
<gene>
    <name evidence="2" type="ORF">M8332_04860</name>
</gene>
<dbReference type="Gene3D" id="3.90.1150.200">
    <property type="match status" value="1"/>
</dbReference>
<evidence type="ECO:0000313" key="3">
    <source>
        <dbReference type="Proteomes" id="UP001057532"/>
    </source>
</evidence>
<sequence>MKTISAYLKHISNPAHRTSFQAVLQWITTNFPQLDLVIKYNQPMFLAHGTYIIGLSAATQHYSIGLEGQAITRRFLPLAKQLGLQYGHKTIRVPYDHPLPTELLRAIITHQLEQKRDVTTFWLPAKERFQPGSDSGSV</sequence>
<accession>A0ABY5C5S5</accession>
<evidence type="ECO:0000313" key="2">
    <source>
        <dbReference type="EMBL" id="USS92943.1"/>
    </source>
</evidence>
<dbReference type="Pfam" id="PF08818">
    <property type="entry name" value="DUF1801"/>
    <property type="match status" value="1"/>
</dbReference>
<reference evidence="2" key="1">
    <citation type="submission" date="2022-05" db="EMBL/GenBank/DDBJ databases">
        <authorList>
            <person name="Oliphant S.A."/>
            <person name="Watson-Haigh N.S."/>
            <person name="Sumby K.M."/>
            <person name="Gardner J.M."/>
            <person name="Jiranek V."/>
        </authorList>
    </citation>
    <scope>NUCLEOTIDE SEQUENCE</scope>
    <source>
        <strain evidence="2">Ru20-1</strain>
    </source>
</reference>
<keyword evidence="3" id="KW-1185">Reference proteome</keyword>